<dbReference type="EMBL" id="CVQH01021418">
    <property type="protein sequence ID" value="CRK30494.1"/>
    <property type="molecule type" value="Genomic_DNA"/>
</dbReference>
<keyword evidence="2" id="KW-1185">Reference proteome</keyword>
<sequence length="81" mass="9099">MWLPAESPERRGTRTPYGESSPLTIGSVVLCMHMHQATLIHKLVSMHLRYSHKQVKPGGMARVALLMLMLMLAQCAECTHK</sequence>
<reference evidence="1 2" key="1">
    <citation type="submission" date="2015-05" db="EMBL/GenBank/DDBJ databases">
        <authorList>
            <person name="Wang D.B."/>
            <person name="Wang M."/>
        </authorList>
    </citation>
    <scope>NUCLEOTIDE SEQUENCE [LARGE SCALE GENOMIC DNA]</scope>
    <source>
        <strain evidence="1">VL1</strain>
    </source>
</reference>
<proteinExistence type="predicted"/>
<accession>A0A0G4M8B2</accession>
<evidence type="ECO:0000313" key="1">
    <source>
        <dbReference type="EMBL" id="CRK30494.1"/>
    </source>
</evidence>
<gene>
    <name evidence="1" type="ORF">BN1708_005151</name>
</gene>
<name>A0A0G4M8B2_VERLO</name>
<dbReference type="Proteomes" id="UP000044602">
    <property type="component" value="Unassembled WGS sequence"/>
</dbReference>
<protein>
    <submittedName>
        <fullName evidence="1">Uncharacterized protein</fullName>
    </submittedName>
</protein>
<evidence type="ECO:0000313" key="2">
    <source>
        <dbReference type="Proteomes" id="UP000044602"/>
    </source>
</evidence>
<dbReference type="AlphaFoldDB" id="A0A0G4M8B2"/>
<organism evidence="1 2">
    <name type="scientific">Verticillium longisporum</name>
    <name type="common">Verticillium dahliae var. longisporum</name>
    <dbReference type="NCBI Taxonomy" id="100787"/>
    <lineage>
        <taxon>Eukaryota</taxon>
        <taxon>Fungi</taxon>
        <taxon>Dikarya</taxon>
        <taxon>Ascomycota</taxon>
        <taxon>Pezizomycotina</taxon>
        <taxon>Sordariomycetes</taxon>
        <taxon>Hypocreomycetidae</taxon>
        <taxon>Glomerellales</taxon>
        <taxon>Plectosphaerellaceae</taxon>
        <taxon>Verticillium</taxon>
    </lineage>
</organism>